<sequence length="72" mass="8089">MNKNKSLKLTKNISFLNLNSNTQKQCDFVLDKAVLKQASEIFAKDLFDYAKAGGDMKSIKLKNVYSSNVLSK</sequence>
<dbReference type="AlphaFoldDB" id="A0A9D1SZJ7"/>
<accession>A0A9D1SZJ7</accession>
<proteinExistence type="predicted"/>
<gene>
    <name evidence="1" type="ORF">IAA62_04585</name>
</gene>
<protein>
    <submittedName>
        <fullName evidence="1">Uncharacterized protein</fullName>
    </submittedName>
</protein>
<evidence type="ECO:0000313" key="1">
    <source>
        <dbReference type="EMBL" id="HIV01811.1"/>
    </source>
</evidence>
<organism evidence="1 2">
    <name type="scientific">Candidatus Caccopulliclostridium gallistercoris</name>
    <dbReference type="NCBI Taxonomy" id="2840719"/>
    <lineage>
        <taxon>Bacteria</taxon>
        <taxon>Bacillati</taxon>
        <taxon>Bacillota</taxon>
        <taxon>Clostridia</taxon>
        <taxon>Candidatus Caccopulliclostridium</taxon>
    </lineage>
</organism>
<comment type="caution">
    <text evidence="1">The sequence shown here is derived from an EMBL/GenBank/DDBJ whole genome shotgun (WGS) entry which is preliminary data.</text>
</comment>
<evidence type="ECO:0000313" key="2">
    <source>
        <dbReference type="Proteomes" id="UP000886861"/>
    </source>
</evidence>
<reference evidence="1" key="2">
    <citation type="journal article" date="2021" name="PeerJ">
        <title>Extensive microbial diversity within the chicken gut microbiome revealed by metagenomics and culture.</title>
        <authorList>
            <person name="Gilroy R."/>
            <person name="Ravi A."/>
            <person name="Getino M."/>
            <person name="Pursley I."/>
            <person name="Horton D.L."/>
            <person name="Alikhan N.F."/>
            <person name="Baker D."/>
            <person name="Gharbi K."/>
            <person name="Hall N."/>
            <person name="Watson M."/>
            <person name="Adriaenssens E.M."/>
            <person name="Foster-Nyarko E."/>
            <person name="Jarju S."/>
            <person name="Secka A."/>
            <person name="Antonio M."/>
            <person name="Oren A."/>
            <person name="Chaudhuri R.R."/>
            <person name="La Ragione R."/>
            <person name="Hildebrand F."/>
            <person name="Pallen M.J."/>
        </authorList>
    </citation>
    <scope>NUCLEOTIDE SEQUENCE</scope>
    <source>
        <strain evidence="1">CHK186-9395</strain>
    </source>
</reference>
<name>A0A9D1SZJ7_9FIRM</name>
<reference evidence="1" key="1">
    <citation type="submission" date="2020-10" db="EMBL/GenBank/DDBJ databases">
        <authorList>
            <person name="Gilroy R."/>
        </authorList>
    </citation>
    <scope>NUCLEOTIDE SEQUENCE</scope>
    <source>
        <strain evidence="1">CHK186-9395</strain>
    </source>
</reference>
<dbReference type="EMBL" id="DVOJ01000015">
    <property type="protein sequence ID" value="HIV01811.1"/>
    <property type="molecule type" value="Genomic_DNA"/>
</dbReference>
<dbReference type="Proteomes" id="UP000886861">
    <property type="component" value="Unassembled WGS sequence"/>
</dbReference>